<sequence>MAFANLQKVLIHDSLNPCCRRKFLQDGGLQVVEEQNLSKEELIAKLQDCEGLILCSATKVTADIINTGEKLQVVGRAGTSVGNVDLKVAMRKGILVMNTPNGNGLSAVDLTCGMIMSLTKQIS</sequence>
<dbReference type="PANTHER" id="PTHR42938:SF22">
    <property type="entry name" value="D-3-PHOSPHOGLYCERATE DEHYDROGENASE"/>
    <property type="match status" value="1"/>
</dbReference>
<evidence type="ECO:0000313" key="2">
    <source>
        <dbReference type="EMBL" id="CAK6432384.1"/>
    </source>
</evidence>
<organism evidence="2 3">
    <name type="scientific">Pipistrellus nathusii</name>
    <name type="common">Nathusius' pipistrelle</name>
    <dbReference type="NCBI Taxonomy" id="59473"/>
    <lineage>
        <taxon>Eukaryota</taxon>
        <taxon>Metazoa</taxon>
        <taxon>Chordata</taxon>
        <taxon>Craniata</taxon>
        <taxon>Vertebrata</taxon>
        <taxon>Euteleostomi</taxon>
        <taxon>Mammalia</taxon>
        <taxon>Eutheria</taxon>
        <taxon>Laurasiatheria</taxon>
        <taxon>Chiroptera</taxon>
        <taxon>Yangochiroptera</taxon>
        <taxon>Vespertilionidae</taxon>
        <taxon>Pipistrellus</taxon>
    </lineage>
</organism>
<keyword evidence="3" id="KW-1185">Reference proteome</keyword>
<accession>A0ABN9Z6R0</accession>
<dbReference type="Gene3D" id="3.40.50.720">
    <property type="entry name" value="NAD(P)-binding Rossmann-like Domain"/>
    <property type="match status" value="1"/>
</dbReference>
<evidence type="ECO:0000259" key="1">
    <source>
        <dbReference type="Pfam" id="PF00389"/>
    </source>
</evidence>
<feature type="domain" description="D-isomer specific 2-hydroxyacid dehydrogenase catalytic" evidence="1">
    <location>
        <begin position="9"/>
        <end position="111"/>
    </location>
</feature>
<dbReference type="InterPro" id="IPR006139">
    <property type="entry name" value="D-isomer_2_OHA_DH_cat_dom"/>
</dbReference>
<protein>
    <recommendedName>
        <fullName evidence="1">D-isomer specific 2-hydroxyacid dehydrogenase catalytic domain-containing protein</fullName>
    </recommendedName>
</protein>
<dbReference type="EMBL" id="OY882858">
    <property type="protein sequence ID" value="CAK6432384.1"/>
    <property type="molecule type" value="Genomic_DNA"/>
</dbReference>
<gene>
    <name evidence="2" type="ORF">MPIPNATIZW_LOCUS690</name>
</gene>
<reference evidence="2" key="1">
    <citation type="submission" date="2023-12" db="EMBL/GenBank/DDBJ databases">
        <authorList>
            <person name="Brown T."/>
        </authorList>
    </citation>
    <scope>NUCLEOTIDE SEQUENCE</scope>
</reference>
<dbReference type="SUPFAM" id="SSF52283">
    <property type="entry name" value="Formate/glycerate dehydrogenase catalytic domain-like"/>
    <property type="match status" value="1"/>
</dbReference>
<evidence type="ECO:0000313" key="3">
    <source>
        <dbReference type="Proteomes" id="UP001314169"/>
    </source>
</evidence>
<dbReference type="Pfam" id="PF00389">
    <property type="entry name" value="2-Hacid_dh"/>
    <property type="match status" value="1"/>
</dbReference>
<dbReference type="PANTHER" id="PTHR42938">
    <property type="entry name" value="FORMATE DEHYDROGENASE 1"/>
    <property type="match status" value="1"/>
</dbReference>
<proteinExistence type="predicted"/>
<dbReference type="Proteomes" id="UP001314169">
    <property type="component" value="Chromosome 1"/>
</dbReference>
<name>A0ABN9Z6R0_PIPNA</name>